<name>A0A557SWR1_9ARCH</name>
<accession>A0A557SWR1</accession>
<evidence type="ECO:0000313" key="2">
    <source>
        <dbReference type="Proteomes" id="UP000315289"/>
    </source>
</evidence>
<sequence>MTLAYFESKGQINDLLVCYFISFFAHESQYFSIMVAPSTVNIAS</sequence>
<proteinExistence type="predicted"/>
<gene>
    <name evidence="1" type="ORF">NARC_50216</name>
</gene>
<comment type="caution">
    <text evidence="1">The sequence shown here is derived from an EMBL/GenBank/DDBJ whole genome shotgun (WGS) entry which is preliminary data.</text>
</comment>
<dbReference type="AlphaFoldDB" id="A0A557SWR1"/>
<dbReference type="EMBL" id="VOAH01000005">
    <property type="protein sequence ID" value="TVP41035.1"/>
    <property type="molecule type" value="Genomic_DNA"/>
</dbReference>
<dbReference type="Proteomes" id="UP000315289">
    <property type="component" value="Unassembled WGS sequence"/>
</dbReference>
<organism evidence="1 2">
    <name type="scientific">Candidatus Nitrosocosmicus arcticus</name>
    <dbReference type="NCBI Taxonomy" id="2035267"/>
    <lineage>
        <taxon>Archaea</taxon>
        <taxon>Nitrososphaerota</taxon>
        <taxon>Nitrososphaeria</taxon>
        <taxon>Nitrososphaerales</taxon>
        <taxon>Nitrososphaeraceae</taxon>
        <taxon>Candidatus Nitrosocosmicus</taxon>
    </lineage>
</organism>
<keyword evidence="2" id="KW-1185">Reference proteome</keyword>
<protein>
    <submittedName>
        <fullName evidence="1">Uncharacterized protein</fullName>
    </submittedName>
</protein>
<reference evidence="1 2" key="1">
    <citation type="journal article" date="2019" name="Front. Microbiol.">
        <title>Ammonia Oxidation by the Arctic Terrestrial Thaumarchaeote Candidatus Nitrosocosmicus arcticus Is Stimulated by Increasing Temperatures.</title>
        <authorList>
            <person name="Alves R.J.E."/>
            <person name="Kerou M."/>
            <person name="Zappe A."/>
            <person name="Bittner R."/>
            <person name="Abby S.S."/>
            <person name="Schmidt H.A."/>
            <person name="Pfeifer K."/>
            <person name="Schleper C."/>
        </authorList>
    </citation>
    <scope>NUCLEOTIDE SEQUENCE [LARGE SCALE GENOMIC DNA]</scope>
    <source>
        <strain evidence="1 2">Kfb</strain>
    </source>
</reference>
<evidence type="ECO:0000313" key="1">
    <source>
        <dbReference type="EMBL" id="TVP41035.1"/>
    </source>
</evidence>